<accession>A0A5K1VDW9</accession>
<evidence type="ECO:0000256" key="1">
    <source>
        <dbReference type="SAM" id="Phobius"/>
    </source>
</evidence>
<reference evidence="2 3" key="1">
    <citation type="submission" date="2016-05" db="EMBL/GenBank/DDBJ databases">
        <title>First whole genome sequencing of Entamoeba histolytica HM1:IMSS-clone-6.</title>
        <authorList>
            <person name="Mukherjee Avik.K."/>
            <person name="Izumyama S."/>
            <person name="Nakada-Tsukui K."/>
            <person name="Nozaki T."/>
        </authorList>
    </citation>
    <scope>NUCLEOTIDE SEQUENCE [LARGE SCALE GENOMIC DNA]</scope>
    <source>
        <strain evidence="2 3">HM1:IMSS clone 6</strain>
    </source>
</reference>
<evidence type="ECO:0000313" key="2">
    <source>
        <dbReference type="EMBL" id="GAT92789.1"/>
    </source>
</evidence>
<dbReference type="OMA" id="VCWFINI"/>
<comment type="caution">
    <text evidence="2">The sequence shown here is derived from an EMBL/GenBank/DDBJ whole genome shotgun (WGS) entry which is preliminary data.</text>
</comment>
<keyword evidence="1" id="KW-0812">Transmembrane</keyword>
<sequence length="141" mass="16162">MTSNNYIRLNDKPLPPLPTNQIEMYEPPIMINEQQNNIPIPTSGVFVPEKSYIEKYLPLVLFIAGFFIPLCWFINICLCCCKFKTGSLFPILSAVMLLVYTLISIISLIGIIRGMIYLFSTIENKENGSLWDFIFALLKFI</sequence>
<evidence type="ECO:0000313" key="3">
    <source>
        <dbReference type="Proteomes" id="UP000078387"/>
    </source>
</evidence>
<dbReference type="VEuPathDB" id="AmoebaDB:EHI_187160"/>
<dbReference type="VEuPathDB" id="AmoebaDB:EHI5A_003080"/>
<protein>
    <submittedName>
        <fullName evidence="2">Uncharacterized protein</fullName>
    </submittedName>
</protein>
<gene>
    <name evidence="2" type="ORF">CL6EHI_187160</name>
</gene>
<organism evidence="2 3">
    <name type="scientific">Entamoeba histolytica</name>
    <dbReference type="NCBI Taxonomy" id="5759"/>
    <lineage>
        <taxon>Eukaryota</taxon>
        <taxon>Amoebozoa</taxon>
        <taxon>Evosea</taxon>
        <taxon>Archamoebae</taxon>
        <taxon>Mastigamoebida</taxon>
        <taxon>Entamoebidae</taxon>
        <taxon>Entamoeba</taxon>
    </lineage>
</organism>
<dbReference type="Proteomes" id="UP000078387">
    <property type="component" value="Unassembled WGS sequence"/>
</dbReference>
<dbReference type="EMBL" id="BDEQ01000001">
    <property type="protein sequence ID" value="GAT92789.1"/>
    <property type="molecule type" value="Genomic_DNA"/>
</dbReference>
<keyword evidence="1" id="KW-1133">Transmembrane helix</keyword>
<dbReference type="VEuPathDB" id="AmoebaDB:EHI7A_004310"/>
<dbReference type="VEuPathDB" id="AmoebaDB:EHI8A_002550"/>
<feature type="transmembrane region" description="Helical" evidence="1">
    <location>
        <begin position="88"/>
        <end position="112"/>
    </location>
</feature>
<proteinExistence type="predicted"/>
<keyword evidence="1" id="KW-0472">Membrane</keyword>
<dbReference type="AlphaFoldDB" id="A0A5K1VDW9"/>
<dbReference type="VEuPathDB" id="AmoebaDB:KM1_015240"/>
<name>A0A5K1VDW9_ENTHI</name>
<feature type="transmembrane region" description="Helical" evidence="1">
    <location>
        <begin position="56"/>
        <end position="81"/>
    </location>
</feature>